<keyword evidence="2" id="KW-1185">Reference proteome</keyword>
<comment type="caution">
    <text evidence="1">The sequence shown here is derived from an EMBL/GenBank/DDBJ whole genome shotgun (WGS) entry which is preliminary data.</text>
</comment>
<dbReference type="EMBL" id="JYDW01000009">
    <property type="protein sequence ID" value="KRZ62414.1"/>
    <property type="molecule type" value="Genomic_DNA"/>
</dbReference>
<protein>
    <submittedName>
        <fullName evidence="1">Uncharacterized protein</fullName>
    </submittedName>
</protein>
<dbReference type="AlphaFoldDB" id="A0A0V1LTI9"/>
<accession>A0A0V1LTI9</accession>
<reference evidence="1 2" key="1">
    <citation type="submission" date="2015-05" db="EMBL/GenBank/DDBJ databases">
        <title>Evolution of Trichinella species and genotypes.</title>
        <authorList>
            <person name="Korhonen P.K."/>
            <person name="Edoardo P."/>
            <person name="Giuseppe L.R."/>
            <person name="Gasser R.B."/>
        </authorList>
    </citation>
    <scope>NUCLEOTIDE SEQUENCE [LARGE SCALE GENOMIC DNA]</scope>
    <source>
        <strain evidence="1">ISS10</strain>
    </source>
</reference>
<dbReference type="OrthoDB" id="5920589at2759"/>
<dbReference type="Proteomes" id="UP000054721">
    <property type="component" value="Unassembled WGS sequence"/>
</dbReference>
<sequence>MFAQIIDLHCVLCVYGTSYIVHILLRPANNQTTDGQRDVAACDFLKSSFAVIALIDSHFPFTVVRQAFADSTCERHVAFGSGIFENEIDKPQLQEEKSRRNGDTHHISELQQRLADCTSLDFDLSNSIRQCERSTYIQSAKKYWRISLSLSPAVGSRLVV</sequence>
<evidence type="ECO:0000313" key="2">
    <source>
        <dbReference type="Proteomes" id="UP000054721"/>
    </source>
</evidence>
<gene>
    <name evidence="1" type="ORF">T02_4891</name>
</gene>
<proteinExistence type="predicted"/>
<name>A0A0V1LTI9_9BILA</name>
<organism evidence="1 2">
    <name type="scientific">Trichinella nativa</name>
    <dbReference type="NCBI Taxonomy" id="6335"/>
    <lineage>
        <taxon>Eukaryota</taxon>
        <taxon>Metazoa</taxon>
        <taxon>Ecdysozoa</taxon>
        <taxon>Nematoda</taxon>
        <taxon>Enoplea</taxon>
        <taxon>Dorylaimia</taxon>
        <taxon>Trichinellida</taxon>
        <taxon>Trichinellidae</taxon>
        <taxon>Trichinella</taxon>
    </lineage>
</organism>
<evidence type="ECO:0000313" key="1">
    <source>
        <dbReference type="EMBL" id="KRZ62414.1"/>
    </source>
</evidence>